<dbReference type="GO" id="GO:0005737">
    <property type="term" value="C:cytoplasm"/>
    <property type="evidence" value="ECO:0007669"/>
    <property type="project" value="TreeGrafter"/>
</dbReference>
<evidence type="ECO:0000313" key="12">
    <source>
        <dbReference type="Proteomes" id="UP000192872"/>
    </source>
</evidence>
<evidence type="ECO:0000259" key="10">
    <source>
        <dbReference type="Pfam" id="PF02771"/>
    </source>
</evidence>
<dbReference type="Pfam" id="PF02770">
    <property type="entry name" value="Acyl-CoA_dh_M"/>
    <property type="match status" value="1"/>
</dbReference>
<dbReference type="Gene3D" id="2.40.110.10">
    <property type="entry name" value="Butyryl-CoA Dehydrogenase, subunit A, domain 2"/>
    <property type="match status" value="1"/>
</dbReference>
<comment type="cofactor">
    <cofactor evidence="1 7">
        <name>FAD</name>
        <dbReference type="ChEBI" id="CHEBI:57692"/>
    </cofactor>
</comment>
<dbReference type="InterPro" id="IPR006091">
    <property type="entry name" value="Acyl-CoA_Oxase/DH_mid-dom"/>
</dbReference>
<name>A0A1W9HUQ9_9HYPH</name>
<proteinExistence type="inferred from homology"/>
<dbReference type="AlphaFoldDB" id="A0A1W9HUQ9"/>
<dbReference type="STRING" id="1827387.A4S15_12195"/>
<evidence type="ECO:0000256" key="1">
    <source>
        <dbReference type="ARBA" id="ARBA00001974"/>
    </source>
</evidence>
<comment type="subunit">
    <text evidence="3">Homodimer.</text>
</comment>
<keyword evidence="4 7" id="KW-0285">Flavoprotein</keyword>
<evidence type="ECO:0000256" key="2">
    <source>
        <dbReference type="ARBA" id="ARBA00009347"/>
    </source>
</evidence>
<feature type="domain" description="Acyl-CoA dehydrogenase/oxidase N-terminal" evidence="10">
    <location>
        <begin position="10"/>
        <end position="125"/>
    </location>
</feature>
<feature type="domain" description="Acyl-CoA oxidase/dehydrogenase middle" evidence="9">
    <location>
        <begin position="130"/>
        <end position="226"/>
    </location>
</feature>
<dbReference type="Gene3D" id="1.20.140.10">
    <property type="entry name" value="Butyryl-CoA Dehydrogenase, subunit A, domain 3"/>
    <property type="match status" value="1"/>
</dbReference>
<dbReference type="InterPro" id="IPR036250">
    <property type="entry name" value="AcylCo_DH-like_C"/>
</dbReference>
<dbReference type="PANTHER" id="PTHR48083:SF13">
    <property type="entry name" value="ACYL-COA DEHYDROGENASE FAMILY MEMBER 11"/>
    <property type="match status" value="1"/>
</dbReference>
<dbReference type="Proteomes" id="UP000192872">
    <property type="component" value="Unassembled WGS sequence"/>
</dbReference>
<organism evidence="11 12">
    <name type="scientific">Candidatus Raskinella chloraquaticus</name>
    <dbReference type="NCBI Taxonomy" id="1951219"/>
    <lineage>
        <taxon>Bacteria</taxon>
        <taxon>Pseudomonadati</taxon>
        <taxon>Pseudomonadota</taxon>
        <taxon>Alphaproteobacteria</taxon>
        <taxon>Hyphomicrobiales</taxon>
        <taxon>Phreatobacteraceae</taxon>
        <taxon>Candidatus Raskinella</taxon>
    </lineage>
</organism>
<dbReference type="GO" id="GO:0033539">
    <property type="term" value="P:fatty acid beta-oxidation using acyl-CoA dehydrogenase"/>
    <property type="evidence" value="ECO:0007669"/>
    <property type="project" value="TreeGrafter"/>
</dbReference>
<evidence type="ECO:0000313" key="11">
    <source>
        <dbReference type="EMBL" id="OQW51186.1"/>
    </source>
</evidence>
<protein>
    <submittedName>
        <fullName evidence="11">Acyl-CoA dehydrogenase</fullName>
    </submittedName>
</protein>
<sequence length="409" mass="45325">MDFTLPRALEEVRLRTRAFVADHILPLEAQADAYDDHENIRLDLLAQVREKAKAAGLWAPQSARELGGMDLPIIGWAAMYEEANRSIFGPAVFNCAAPDDGNMRVLRKVATPAQQERWLKPIVEGRVRSSFVMTEPHPGAGSDPSMTLTTATRKGNNRWVINGHKWFITGAGVAQHFILLARTSDDPRRGLSAFLFDRDQPGWSIVRRIPIMGPEEHGGHCEMVFDGLEIPDEAMLMGEGDGLKLAQIRLGPARLTHCMRWLGLAKRAMEIAYGYVEARESFGIKLSQRESVQIKLGKVAAAIEIGRLLVMKAAWELDQGGRARTAVSMAKIQVADTLHLAADTAIQLNGARGYSKDTVLEWIYRYARQARLVDGASEVHEMVLAKAYASAGDDSWRWGEDGDRSHFSA</sequence>
<evidence type="ECO:0000256" key="5">
    <source>
        <dbReference type="ARBA" id="ARBA00022827"/>
    </source>
</evidence>
<gene>
    <name evidence="11" type="ORF">A4S15_12195</name>
</gene>
<evidence type="ECO:0000256" key="7">
    <source>
        <dbReference type="RuleBase" id="RU362125"/>
    </source>
</evidence>
<comment type="similarity">
    <text evidence="2 7">Belongs to the acyl-CoA dehydrogenase family.</text>
</comment>
<dbReference type="InterPro" id="IPR050741">
    <property type="entry name" value="Acyl-CoA_dehydrogenase"/>
</dbReference>
<dbReference type="GO" id="GO:0050660">
    <property type="term" value="F:flavin adenine dinucleotide binding"/>
    <property type="evidence" value="ECO:0007669"/>
    <property type="project" value="InterPro"/>
</dbReference>
<evidence type="ECO:0000259" key="9">
    <source>
        <dbReference type="Pfam" id="PF02770"/>
    </source>
</evidence>
<dbReference type="InterPro" id="IPR009075">
    <property type="entry name" value="AcylCo_DH/oxidase_C"/>
</dbReference>
<accession>A0A1W9HUQ9</accession>
<evidence type="ECO:0000256" key="6">
    <source>
        <dbReference type="ARBA" id="ARBA00023002"/>
    </source>
</evidence>
<dbReference type="PANTHER" id="PTHR48083">
    <property type="entry name" value="MEDIUM-CHAIN SPECIFIC ACYL-COA DEHYDROGENASE, MITOCHONDRIAL-RELATED"/>
    <property type="match status" value="1"/>
</dbReference>
<evidence type="ECO:0000259" key="8">
    <source>
        <dbReference type="Pfam" id="PF00441"/>
    </source>
</evidence>
<comment type="caution">
    <text evidence="11">The sequence shown here is derived from an EMBL/GenBank/DDBJ whole genome shotgun (WGS) entry which is preliminary data.</text>
</comment>
<feature type="domain" description="Acyl-CoA dehydrogenase/oxidase C-terminal" evidence="8">
    <location>
        <begin position="240"/>
        <end position="387"/>
    </location>
</feature>
<dbReference type="GO" id="GO:0003995">
    <property type="term" value="F:acyl-CoA dehydrogenase activity"/>
    <property type="evidence" value="ECO:0007669"/>
    <property type="project" value="TreeGrafter"/>
</dbReference>
<dbReference type="InterPro" id="IPR037069">
    <property type="entry name" value="AcylCoA_DH/ox_N_sf"/>
</dbReference>
<dbReference type="RefSeq" id="WP_376801582.1">
    <property type="nucleotide sequence ID" value="NZ_DBNB01000022.1"/>
</dbReference>
<dbReference type="Pfam" id="PF00441">
    <property type="entry name" value="Acyl-CoA_dh_1"/>
    <property type="match status" value="1"/>
</dbReference>
<evidence type="ECO:0000256" key="3">
    <source>
        <dbReference type="ARBA" id="ARBA00011738"/>
    </source>
</evidence>
<dbReference type="Gene3D" id="1.10.540.10">
    <property type="entry name" value="Acyl-CoA dehydrogenase/oxidase, N-terminal domain"/>
    <property type="match status" value="1"/>
</dbReference>
<dbReference type="InterPro" id="IPR009100">
    <property type="entry name" value="AcylCoA_DH/oxidase_NM_dom_sf"/>
</dbReference>
<evidence type="ECO:0000256" key="4">
    <source>
        <dbReference type="ARBA" id="ARBA00022630"/>
    </source>
</evidence>
<reference evidence="11 12" key="1">
    <citation type="journal article" date="2017" name="Water Res.">
        <title>Comammox in drinking water systems.</title>
        <authorList>
            <person name="Wang Y."/>
            <person name="Ma L."/>
            <person name="Mao Y."/>
            <person name="Jiang X."/>
            <person name="Xia Y."/>
            <person name="Yu K."/>
            <person name="Li B."/>
            <person name="Zhang T."/>
        </authorList>
    </citation>
    <scope>NUCLEOTIDE SEQUENCE [LARGE SCALE GENOMIC DNA]</scope>
    <source>
        <strain evidence="11">SG_bin8</strain>
    </source>
</reference>
<dbReference type="EMBL" id="LWDL01000021">
    <property type="protein sequence ID" value="OQW51186.1"/>
    <property type="molecule type" value="Genomic_DNA"/>
</dbReference>
<dbReference type="InterPro" id="IPR013786">
    <property type="entry name" value="AcylCoA_DH/ox_N"/>
</dbReference>
<keyword evidence="5 7" id="KW-0274">FAD</keyword>
<keyword evidence="6 7" id="KW-0560">Oxidoreductase</keyword>
<dbReference type="Pfam" id="PF02771">
    <property type="entry name" value="Acyl-CoA_dh_N"/>
    <property type="match status" value="1"/>
</dbReference>
<dbReference type="SUPFAM" id="SSF47203">
    <property type="entry name" value="Acyl-CoA dehydrogenase C-terminal domain-like"/>
    <property type="match status" value="1"/>
</dbReference>
<dbReference type="InterPro" id="IPR046373">
    <property type="entry name" value="Acyl-CoA_Oxase/DH_mid-dom_sf"/>
</dbReference>
<dbReference type="SUPFAM" id="SSF56645">
    <property type="entry name" value="Acyl-CoA dehydrogenase NM domain-like"/>
    <property type="match status" value="1"/>
</dbReference>